<dbReference type="InterPro" id="IPR011889">
    <property type="entry name" value="Liste_lipo_26"/>
</dbReference>
<feature type="chain" id="PRO_5011525430" evidence="2">
    <location>
        <begin position="25"/>
        <end position="845"/>
    </location>
</feature>
<dbReference type="InterPro" id="IPR013783">
    <property type="entry name" value="Ig-like_fold"/>
</dbReference>
<dbReference type="Gene3D" id="4.10.1080.10">
    <property type="entry name" value="TSP type-3 repeat"/>
    <property type="match status" value="1"/>
</dbReference>
<dbReference type="GO" id="GO:0007155">
    <property type="term" value="P:cell adhesion"/>
    <property type="evidence" value="ECO:0007669"/>
    <property type="project" value="InterPro"/>
</dbReference>
<protein>
    <submittedName>
        <fullName evidence="4">Surface protein</fullName>
    </submittedName>
</protein>
<dbReference type="SUPFAM" id="SSF49299">
    <property type="entry name" value="PKD domain"/>
    <property type="match status" value="1"/>
</dbReference>
<dbReference type="InterPro" id="IPR003367">
    <property type="entry name" value="Thrombospondin_3-like_rpt"/>
</dbReference>
<name>A0A1H7WIM6_9FLAO</name>
<evidence type="ECO:0000259" key="3">
    <source>
        <dbReference type="PROSITE" id="PS50093"/>
    </source>
</evidence>
<evidence type="ECO:0000313" key="5">
    <source>
        <dbReference type="Proteomes" id="UP000198990"/>
    </source>
</evidence>
<dbReference type="InterPro" id="IPR005046">
    <property type="entry name" value="DUF285"/>
</dbReference>
<dbReference type="PROSITE" id="PS50093">
    <property type="entry name" value="PKD"/>
    <property type="match status" value="1"/>
</dbReference>
<dbReference type="Pfam" id="PF03382">
    <property type="entry name" value="DUF285"/>
    <property type="match status" value="2"/>
</dbReference>
<dbReference type="GO" id="GO:0005509">
    <property type="term" value="F:calcium ion binding"/>
    <property type="evidence" value="ECO:0007669"/>
    <property type="project" value="InterPro"/>
</dbReference>
<dbReference type="NCBIfam" id="TIGR02167">
    <property type="entry name" value="Liste_lipo_26"/>
    <property type="match status" value="11"/>
</dbReference>
<dbReference type="EMBL" id="FNZN01000011">
    <property type="protein sequence ID" value="SEM20975.1"/>
    <property type="molecule type" value="Genomic_DNA"/>
</dbReference>
<accession>A0A1H7WIM6</accession>
<dbReference type="RefSeq" id="WP_091627143.1">
    <property type="nucleotide sequence ID" value="NZ_FNZN01000011.1"/>
</dbReference>
<dbReference type="Pfam" id="PF02412">
    <property type="entry name" value="TSP_3"/>
    <property type="match status" value="2"/>
</dbReference>
<dbReference type="InterPro" id="IPR028974">
    <property type="entry name" value="TSP_type-3_rpt"/>
</dbReference>
<dbReference type="Gene3D" id="2.60.40.10">
    <property type="entry name" value="Immunoglobulins"/>
    <property type="match status" value="1"/>
</dbReference>
<dbReference type="SUPFAM" id="SSF103647">
    <property type="entry name" value="TSP type-3 repeat"/>
    <property type="match status" value="1"/>
</dbReference>
<gene>
    <name evidence="4" type="ORF">SAMN04488008_11196</name>
</gene>
<keyword evidence="5" id="KW-1185">Reference proteome</keyword>
<evidence type="ECO:0000256" key="2">
    <source>
        <dbReference type="SAM" id="SignalP"/>
    </source>
</evidence>
<keyword evidence="1 2" id="KW-0732">Signal</keyword>
<dbReference type="InterPro" id="IPR000601">
    <property type="entry name" value="PKD_dom"/>
</dbReference>
<feature type="non-terminal residue" evidence="4">
    <location>
        <position position="845"/>
    </location>
</feature>
<organism evidence="4 5">
    <name type="scientific">Maribacter orientalis</name>
    <dbReference type="NCBI Taxonomy" id="228957"/>
    <lineage>
        <taxon>Bacteria</taxon>
        <taxon>Pseudomonadati</taxon>
        <taxon>Bacteroidota</taxon>
        <taxon>Flavobacteriia</taxon>
        <taxon>Flavobacteriales</taxon>
        <taxon>Flavobacteriaceae</taxon>
        <taxon>Maribacter</taxon>
    </lineage>
</organism>
<proteinExistence type="predicted"/>
<dbReference type="OrthoDB" id="9813840at2"/>
<dbReference type="InterPro" id="IPR035986">
    <property type="entry name" value="PKD_dom_sf"/>
</dbReference>
<dbReference type="STRING" id="228957.SAMN04488008_11196"/>
<dbReference type="AlphaFoldDB" id="A0A1H7WIM6"/>
<feature type="domain" description="PKD" evidence="3">
    <location>
        <begin position="49"/>
        <end position="89"/>
    </location>
</feature>
<sequence length="845" mass="92590">MKKQSLKFLVFIVICLLNFGSILAQDEFITTWKTDNPGTSAANQITIPTGTGTFAYTVDWGDGTIDNTVYTAPATHTFADFGTYTVKISGDFPHIRFGLTSDKQKILSIEQWGTQQWTSMEQSFANCSNLVGNATDIPDTSLVNSMLAMFINATAFNGNINNWDVSNVTNMQQMFHGASAFNQSIDNWDVSNVTNMRFMFTGATSFNQDIGSWDVSKVTNMDEMFSRANLFNQNIGSWDVANVTNMSLMFSNATSFNQDISSWNVSSVTDISGMFSTATSFNQDLGGWDIGNVTNMANMFNGVKLSTVNYTNLLIGWTALDIGETKRPSNITFSGGNSTYCNDLGSRQYLIDSFGWTITDGGKFCSTDFFITTWKTDNPGTSTSTSITIPTTGTGYSYDVDWENDGTFDDFGVTGKITHDYGTAGTYTVAIKGDFPRIFFNKNGDVQKILSINQWGTQQWTSMAYSFFACINLEDNSTDTPDLTLVTDMTAMLAGATSFNRDIGGWDVSNVTHMTHMLSDATSFNQDIGGWNVSNVVQMYNMFGGATSFNQDLGSWNMSNVTDLSYMFKGATAFNQDISSWDVSNVTNMGRMFYGALSFNQDISSWDVSNVIYMSEMFYGATSFNGDIGSWNVSNVVQMYNMFGGATSFNQDLGSWNMSNVTDLSYMFKGATAFNQDIGSWDVSKVNNMNEMFNAATSFNQDIGSWNISSVIDGFRRGRGGLTNMFTGVTLSPENYDNILLGWSTLVAGETQIPTGITFSGGNSVYCYGETGRNELATTYGWTITDGGKDCSSYDQDSDGILDDVDNCPMTSNADQANLDNDAFGDVCDTDIDGDGVLNADDAFP</sequence>
<dbReference type="Proteomes" id="UP000198990">
    <property type="component" value="Unassembled WGS sequence"/>
</dbReference>
<evidence type="ECO:0000313" key="4">
    <source>
        <dbReference type="EMBL" id="SEM20975.1"/>
    </source>
</evidence>
<reference evidence="5" key="1">
    <citation type="submission" date="2016-10" db="EMBL/GenBank/DDBJ databases">
        <authorList>
            <person name="Varghese N."/>
            <person name="Submissions S."/>
        </authorList>
    </citation>
    <scope>NUCLEOTIDE SEQUENCE [LARGE SCALE GENOMIC DNA]</scope>
    <source>
        <strain evidence="5">DSM 16471</strain>
    </source>
</reference>
<evidence type="ECO:0000256" key="1">
    <source>
        <dbReference type="ARBA" id="ARBA00022729"/>
    </source>
</evidence>
<feature type="signal peptide" evidence="2">
    <location>
        <begin position="1"/>
        <end position="24"/>
    </location>
</feature>